<dbReference type="EMBL" id="AP022213">
    <property type="protein sequence ID" value="BBT14800.1"/>
    <property type="molecule type" value="Genomic_DNA"/>
</dbReference>
<evidence type="ECO:0000313" key="1">
    <source>
        <dbReference type="EMBL" id="BBT14800.1"/>
    </source>
</evidence>
<evidence type="ECO:0000313" key="3">
    <source>
        <dbReference type="EMBL" id="MDV3442142.1"/>
    </source>
</evidence>
<dbReference type="EMBL" id="AP022642">
    <property type="protein sequence ID" value="BCA26914.1"/>
    <property type="molecule type" value="Genomic_DNA"/>
</dbReference>
<dbReference type="RefSeq" id="WP_044402383.1">
    <property type="nucleotide sequence ID" value="NZ_AP022213.1"/>
</dbReference>
<evidence type="ECO:0000313" key="5">
    <source>
        <dbReference type="Proteomes" id="UP000515591"/>
    </source>
</evidence>
<dbReference type="AlphaFoldDB" id="A0A1I0UPM3"/>
<reference evidence="3 6" key="3">
    <citation type="submission" date="2023-10" db="EMBL/GenBank/DDBJ databases">
        <title>Pseudomonas otitidis isolated from a paediatric patient with cystic fibrosis in Chile.</title>
        <authorList>
            <person name="Amsteins-Romero L."/>
            <person name="Opazo-Capurro A."/>
            <person name="Matus-Kohler M."/>
            <person name="Gonzalez-Rocha G."/>
        </authorList>
    </citation>
    <scope>NUCLEOTIDE SEQUENCE [LARGE SCALE GENOMIC DNA]</scope>
    <source>
        <strain evidence="3 6">P-714</strain>
    </source>
</reference>
<protein>
    <submittedName>
        <fullName evidence="2">Uncharacterized protein</fullName>
    </submittedName>
</protein>
<proteinExistence type="predicted"/>
<keyword evidence="6" id="KW-1185">Reference proteome</keyword>
<evidence type="ECO:0000313" key="4">
    <source>
        <dbReference type="Proteomes" id="UP000501237"/>
    </source>
</evidence>
<reference evidence="1 5" key="1">
    <citation type="submission" date="2019-12" db="EMBL/GenBank/DDBJ databases">
        <title>complete genome sequences of Pseudomonas otitidis str. WP8-S17-CRE-03 isolated from wastewater treatment plant effluent.</title>
        <authorList>
            <person name="Sekizuka T."/>
            <person name="Itokawa K."/>
            <person name="Yatsu K."/>
            <person name="Inamine Y."/>
            <person name="Kuroda M."/>
        </authorList>
    </citation>
    <scope>NUCLEOTIDE SEQUENCE [LARGE SCALE GENOMIC DNA]</scope>
    <source>
        <strain evidence="1 5">WP8-S17-CRE-03</strain>
    </source>
</reference>
<gene>
    <name evidence="2" type="ORF">PtoMrB4_08910</name>
    <name evidence="3" type="ORF">R0G64_22255</name>
    <name evidence="1" type="ORF">WP8S17C03_08490</name>
</gene>
<evidence type="ECO:0000313" key="6">
    <source>
        <dbReference type="Proteomes" id="UP001273935"/>
    </source>
</evidence>
<dbReference type="Proteomes" id="UP000515591">
    <property type="component" value="Chromosome"/>
</dbReference>
<accession>A0A1I0UPM3</accession>
<reference evidence="2 4" key="2">
    <citation type="journal article" date="2020" name="Microbiol. Resour. Announc.">
        <title>Complete genome sequence of Pseudomonas otitidis strain MrB4, isolated from Lake Biwa in Japan.</title>
        <authorList>
            <person name="Miyazaki K."/>
            <person name="Hase E."/>
            <person name="Maruya T."/>
        </authorList>
    </citation>
    <scope>NUCLEOTIDE SEQUENCE [LARGE SCALE GENOMIC DNA]</scope>
    <source>
        <strain evidence="2 4">MrB4</strain>
    </source>
</reference>
<dbReference type="Proteomes" id="UP000501237">
    <property type="component" value="Chromosome"/>
</dbReference>
<dbReference type="KEGG" id="poj:PtoMrB4_08910"/>
<evidence type="ECO:0000313" key="2">
    <source>
        <dbReference type="EMBL" id="BCA26914.1"/>
    </source>
</evidence>
<dbReference type="GeneID" id="57396103"/>
<organism evidence="2 4">
    <name type="scientific">Metapseudomonas otitidis</name>
    <dbReference type="NCBI Taxonomy" id="319939"/>
    <lineage>
        <taxon>Bacteria</taxon>
        <taxon>Pseudomonadati</taxon>
        <taxon>Pseudomonadota</taxon>
        <taxon>Gammaproteobacteria</taxon>
        <taxon>Pseudomonadales</taxon>
        <taxon>Pseudomonadaceae</taxon>
        <taxon>Metapseudomonas</taxon>
    </lineage>
</organism>
<sequence>MTLINNNSPLAGYLASLAGNKAGNSGTSGTTDKPQTPSDPIADLRKLAANLVAQGRGGLMNAMAGDTGNVITNATQASQAGLNGSGGAKLQLPDVSSLDRDDAAKLLTQVQKLLDKNLGGGLSFVGVNGNQQTQSLETYRDWLQAKGGISVYA</sequence>
<name>A0A1I0UPM3_9GAMM</name>
<dbReference type="EMBL" id="JAWJUL010000103">
    <property type="protein sequence ID" value="MDV3442142.1"/>
    <property type="molecule type" value="Genomic_DNA"/>
</dbReference>
<dbReference type="Proteomes" id="UP001273935">
    <property type="component" value="Unassembled WGS sequence"/>
</dbReference>